<dbReference type="RefSeq" id="WP_155200350.1">
    <property type="nucleotide sequence ID" value="NZ_DBFDZZ010000128.1"/>
</dbReference>
<dbReference type="InterPro" id="IPR011006">
    <property type="entry name" value="CheY-like_superfamily"/>
</dbReference>
<comment type="caution">
    <text evidence="1">Lacks conserved residue(s) required for the propagation of feature annotation.</text>
</comment>
<dbReference type="PROSITE" id="PS50110">
    <property type="entry name" value="RESPONSE_REGULATORY"/>
    <property type="match status" value="1"/>
</dbReference>
<dbReference type="InterPro" id="IPR001789">
    <property type="entry name" value="Sig_transdc_resp-reg_receiver"/>
</dbReference>
<evidence type="ECO:0000313" key="3">
    <source>
        <dbReference type="EMBL" id="MTU04038.1"/>
    </source>
</evidence>
<dbReference type="Proteomes" id="UP000443070">
    <property type="component" value="Unassembled WGS sequence"/>
</dbReference>
<accession>A0ABW9S3A2</accession>
<evidence type="ECO:0000259" key="2">
    <source>
        <dbReference type="PROSITE" id="PS50110"/>
    </source>
</evidence>
<dbReference type="SUPFAM" id="SSF52172">
    <property type="entry name" value="CheY-like"/>
    <property type="match status" value="1"/>
</dbReference>
<protein>
    <recommendedName>
        <fullName evidence="2">Response regulatory domain-containing protein</fullName>
    </recommendedName>
</protein>
<dbReference type="Gene3D" id="3.40.50.2300">
    <property type="match status" value="1"/>
</dbReference>
<keyword evidence="4" id="KW-1185">Reference proteome</keyword>
<evidence type="ECO:0000256" key="1">
    <source>
        <dbReference type="PROSITE-ProRule" id="PRU00169"/>
    </source>
</evidence>
<gene>
    <name evidence="3" type="ORF">GMD18_06500</name>
</gene>
<name>A0ABW9S3A2_9FIRM</name>
<proteinExistence type="predicted"/>
<comment type="caution">
    <text evidence="3">The sequence shown here is derived from an EMBL/GenBank/DDBJ whole genome shotgun (WGS) entry which is preliminary data.</text>
</comment>
<organism evidence="3 4">
    <name type="scientific">Phascolarctobacterium faecium</name>
    <dbReference type="NCBI Taxonomy" id="33025"/>
    <lineage>
        <taxon>Bacteria</taxon>
        <taxon>Bacillati</taxon>
        <taxon>Bacillota</taxon>
        <taxon>Negativicutes</taxon>
        <taxon>Acidaminococcales</taxon>
        <taxon>Acidaminococcaceae</taxon>
        <taxon>Phascolarctobacterium</taxon>
    </lineage>
</organism>
<reference evidence="3 4" key="1">
    <citation type="journal article" date="2019" name="Nat. Med.">
        <title>A library of human gut bacterial isolates paired with longitudinal multiomics data enables mechanistic microbiome research.</title>
        <authorList>
            <person name="Poyet M."/>
            <person name="Groussin M."/>
            <person name="Gibbons S.M."/>
            <person name="Avila-Pacheco J."/>
            <person name="Jiang X."/>
            <person name="Kearney S.M."/>
            <person name="Perrotta A.R."/>
            <person name="Berdy B."/>
            <person name="Zhao S."/>
            <person name="Lieberman T.D."/>
            <person name="Swanson P.K."/>
            <person name="Smith M."/>
            <person name="Roesemann S."/>
            <person name="Alexander J.E."/>
            <person name="Rich S.A."/>
            <person name="Livny J."/>
            <person name="Vlamakis H."/>
            <person name="Clish C."/>
            <person name="Bullock K."/>
            <person name="Deik A."/>
            <person name="Scott J."/>
            <person name="Pierce K.A."/>
            <person name="Xavier R.J."/>
            <person name="Alm E.J."/>
        </authorList>
    </citation>
    <scope>NUCLEOTIDE SEQUENCE [LARGE SCALE GENOMIC DNA]</scope>
    <source>
        <strain evidence="3 4">BIOML-A3</strain>
    </source>
</reference>
<sequence>MLANAFTEDVSKAYGAGMDGYITKPTSLQKIKRAWQSIKEQEQRPEQ</sequence>
<dbReference type="EMBL" id="WNBW01000004">
    <property type="protein sequence ID" value="MTU04038.1"/>
    <property type="molecule type" value="Genomic_DNA"/>
</dbReference>
<feature type="domain" description="Response regulatory" evidence="2">
    <location>
        <begin position="1"/>
        <end position="39"/>
    </location>
</feature>
<evidence type="ECO:0000313" key="4">
    <source>
        <dbReference type="Proteomes" id="UP000443070"/>
    </source>
</evidence>